<dbReference type="InterPro" id="IPR005532">
    <property type="entry name" value="SUMF_dom"/>
</dbReference>
<evidence type="ECO:0000256" key="2">
    <source>
        <dbReference type="ARBA" id="ARBA00022527"/>
    </source>
</evidence>
<keyword evidence="6" id="KW-0067">ATP-binding</keyword>
<dbReference type="InterPro" id="IPR042095">
    <property type="entry name" value="SUMF_sf"/>
</dbReference>
<dbReference type="PROSITE" id="PS50011">
    <property type="entry name" value="PROTEIN_KINASE_DOM"/>
    <property type="match status" value="1"/>
</dbReference>
<name>A0A1Q2M4E3_9GAMM</name>
<dbReference type="InterPro" id="IPR016187">
    <property type="entry name" value="CTDL_fold"/>
</dbReference>
<protein>
    <recommendedName>
        <fullName evidence="1">non-specific serine/threonine protein kinase</fullName>
        <ecNumber evidence="1">2.7.11.1</ecNumber>
    </recommendedName>
</protein>
<dbReference type="eggNOG" id="COG0515">
    <property type="taxonomic scope" value="Bacteria"/>
</dbReference>
<dbReference type="OrthoDB" id="9801841at2"/>
<evidence type="ECO:0000256" key="6">
    <source>
        <dbReference type="ARBA" id="ARBA00022840"/>
    </source>
</evidence>
<dbReference type="PANTHER" id="PTHR43289">
    <property type="entry name" value="MITOGEN-ACTIVATED PROTEIN KINASE KINASE KINASE 20-RELATED"/>
    <property type="match status" value="1"/>
</dbReference>
<evidence type="ECO:0000256" key="3">
    <source>
        <dbReference type="ARBA" id="ARBA00022679"/>
    </source>
</evidence>
<evidence type="ECO:0000256" key="7">
    <source>
        <dbReference type="SAM" id="MobiDB-lite"/>
    </source>
</evidence>
<dbReference type="Gene3D" id="3.90.1580.10">
    <property type="entry name" value="paralog of FGE (formylglycine-generating enzyme)"/>
    <property type="match status" value="1"/>
</dbReference>
<dbReference type="GO" id="GO:0005524">
    <property type="term" value="F:ATP binding"/>
    <property type="evidence" value="ECO:0007669"/>
    <property type="project" value="UniProtKB-KW"/>
</dbReference>
<dbReference type="KEGG" id="maga:Mag101_07660"/>
<dbReference type="Gene3D" id="1.10.510.10">
    <property type="entry name" value="Transferase(Phosphotransferase) domain 1"/>
    <property type="match status" value="1"/>
</dbReference>
<evidence type="ECO:0000313" key="9">
    <source>
        <dbReference type="EMBL" id="AQQ67529.1"/>
    </source>
</evidence>
<evidence type="ECO:0000256" key="4">
    <source>
        <dbReference type="ARBA" id="ARBA00022741"/>
    </source>
</evidence>
<evidence type="ECO:0000313" key="10">
    <source>
        <dbReference type="Proteomes" id="UP000188219"/>
    </source>
</evidence>
<dbReference type="EC" id="2.7.11.1" evidence="1"/>
<dbReference type="InterPro" id="IPR011009">
    <property type="entry name" value="Kinase-like_dom_sf"/>
</dbReference>
<gene>
    <name evidence="9" type="ORF">Mag101_07660</name>
</gene>
<evidence type="ECO:0000256" key="5">
    <source>
        <dbReference type="ARBA" id="ARBA00022777"/>
    </source>
</evidence>
<keyword evidence="10" id="KW-1185">Reference proteome</keyword>
<proteinExistence type="predicted"/>
<dbReference type="InterPro" id="IPR000719">
    <property type="entry name" value="Prot_kinase_dom"/>
</dbReference>
<accession>A0A1Q2M4E3</accession>
<organism evidence="9 10">
    <name type="scientific">Microbulbifer agarilyticus</name>
    <dbReference type="NCBI Taxonomy" id="260552"/>
    <lineage>
        <taxon>Bacteria</taxon>
        <taxon>Pseudomonadati</taxon>
        <taxon>Pseudomonadota</taxon>
        <taxon>Gammaproteobacteria</taxon>
        <taxon>Cellvibrionales</taxon>
        <taxon>Microbulbiferaceae</taxon>
        <taxon>Microbulbifer</taxon>
    </lineage>
</organism>
<dbReference type="CDD" id="cd14014">
    <property type="entry name" value="STKc_PknB_like"/>
    <property type="match status" value="1"/>
</dbReference>
<evidence type="ECO:0000259" key="8">
    <source>
        <dbReference type="PROSITE" id="PS50011"/>
    </source>
</evidence>
<reference evidence="9" key="1">
    <citation type="submission" date="2017-02" db="EMBL/GenBank/DDBJ databases">
        <title>Genome of Microbulbifer agarilyticus GP101.</title>
        <authorList>
            <person name="Jung J."/>
            <person name="Bae S.S."/>
            <person name="Baek K."/>
        </authorList>
    </citation>
    <scope>NUCLEOTIDE SEQUENCE [LARGE SCALE GENOMIC DNA]</scope>
    <source>
        <strain evidence="9">GP101</strain>
    </source>
</reference>
<keyword evidence="3" id="KW-0808">Transferase</keyword>
<keyword evidence="2 9" id="KW-0723">Serine/threonine-protein kinase</keyword>
<dbReference type="PANTHER" id="PTHR43289:SF6">
    <property type="entry name" value="SERINE_THREONINE-PROTEIN KINASE NEKL-3"/>
    <property type="match status" value="1"/>
</dbReference>
<dbReference type="eggNOG" id="COG1262">
    <property type="taxonomic scope" value="Bacteria"/>
</dbReference>
<dbReference type="InterPro" id="IPR008271">
    <property type="entry name" value="Ser/Thr_kinase_AS"/>
</dbReference>
<feature type="domain" description="Protein kinase" evidence="8">
    <location>
        <begin position="16"/>
        <end position="272"/>
    </location>
</feature>
<dbReference type="SUPFAM" id="SSF56436">
    <property type="entry name" value="C-type lectin-like"/>
    <property type="match status" value="1"/>
</dbReference>
<dbReference type="GO" id="GO:0004674">
    <property type="term" value="F:protein serine/threonine kinase activity"/>
    <property type="evidence" value="ECO:0007669"/>
    <property type="project" value="UniProtKB-KW"/>
</dbReference>
<dbReference type="Pfam" id="PF00069">
    <property type="entry name" value="Pkinase"/>
    <property type="match status" value="1"/>
</dbReference>
<dbReference type="AlphaFoldDB" id="A0A1Q2M4E3"/>
<evidence type="ECO:0000256" key="1">
    <source>
        <dbReference type="ARBA" id="ARBA00012513"/>
    </source>
</evidence>
<dbReference type="SMART" id="SM00220">
    <property type="entry name" value="S_TKc"/>
    <property type="match status" value="1"/>
</dbReference>
<dbReference type="Proteomes" id="UP000188219">
    <property type="component" value="Chromosome"/>
</dbReference>
<dbReference type="STRING" id="260552.Mag101_07660"/>
<dbReference type="Pfam" id="PF03781">
    <property type="entry name" value="FGE-sulfatase"/>
    <property type="match status" value="1"/>
</dbReference>
<dbReference type="RefSeq" id="WP_077403028.1">
    <property type="nucleotide sequence ID" value="NZ_CP019650.1"/>
</dbReference>
<dbReference type="EMBL" id="CP019650">
    <property type="protein sequence ID" value="AQQ67529.1"/>
    <property type="molecule type" value="Genomic_DNA"/>
</dbReference>
<dbReference type="PROSITE" id="PS00108">
    <property type="entry name" value="PROTEIN_KINASE_ST"/>
    <property type="match status" value="1"/>
</dbReference>
<keyword evidence="4" id="KW-0547">Nucleotide-binding</keyword>
<keyword evidence="5 9" id="KW-0418">Kinase</keyword>
<dbReference type="SUPFAM" id="SSF56112">
    <property type="entry name" value="Protein kinase-like (PK-like)"/>
    <property type="match status" value="1"/>
</dbReference>
<dbReference type="FunFam" id="1.10.510.10:FF:000021">
    <property type="entry name" value="Serine/threonine protein kinase"/>
    <property type="match status" value="1"/>
</dbReference>
<dbReference type="Gene3D" id="3.30.200.20">
    <property type="entry name" value="Phosphorylase Kinase, domain 1"/>
    <property type="match status" value="1"/>
</dbReference>
<sequence length="814" mass="89075">MEVVSSGAASLEIPGYQILKKINQGGMSTVYLATQRSMGRQVALKVMSPVLNADPIFSERFQREANIVGQLSHPNIVAIHDIGRYRSLNYIAMDYLPGGSVADALTKGAIEPLDALHIARQIAMALDHASNKGYVHRDLKPENILFREDGSAILTDFGVARAVARTTRMTNTGMVVGTPHYMSPEQARGAAVDGRADLYSLGVVFYEMLTSAVPYQAEEAVAIAIKHLTDPIPRLPARHTLYQGLIDRFLAKDPEQRFQRGLDVVDAIDQLLAALDGKSPAPSTKMNNTSVRVSSLLRALVLTLYGTLSDRIAAAWARFRDKPVHQQNPRAEQQTIMRIRQVVEQAAPIKPRSKMFFGLLAVSFTLAWVLFSLFSNKFQWQTESGLVNEAVDITSQILLPENGAPQAGQATAELPGLSSDLLPGSLVVQEPAPSQTGPVLRNTPVAAAITEATPSAAAPQPETAETGNIANVEEPITTAAINSTDADQAPQEPEVASPPPTYALKVSPTPGDARIRIMNIVPRYTPGISLEPGRYDVEVSKPGFSTVRRWVEIDSANVNLAVQLERKYFAGKSFQSPLKDGGRGPEMVVISPGAFTMGNNTRPFTSPEHKITIRRPYAIGAHEVTFNDYDRYAKASGRSLPSDQGWGRGTRPLINVSWVDAQRYAKWLSEQSGQKYRLASEAEWEFAARADTDTPFWWGDGSPRGKANCRRGCASEFNSLFAAKSAPVGNYKANQFGLYDTAGNVGEWVQDCFLGDFTNHRSDARPVQLKNCDLRVVRGGSMREPLRNISSDYRTGLNERAHSKEVGFRLVMEL</sequence>
<feature type="region of interest" description="Disordered" evidence="7">
    <location>
        <begin position="484"/>
        <end position="508"/>
    </location>
</feature>